<protein>
    <submittedName>
        <fullName evidence="3">Uncharacterized protein</fullName>
    </submittedName>
</protein>
<dbReference type="EMBL" id="JAEKNQ010000030">
    <property type="protein sequence ID" value="MBJ7603009.1"/>
    <property type="molecule type" value="Genomic_DNA"/>
</dbReference>
<feature type="chain" id="PRO_5037037503" evidence="2">
    <location>
        <begin position="28"/>
        <end position="75"/>
    </location>
</feature>
<feature type="compositionally biased region" description="Polar residues" evidence="1">
    <location>
        <begin position="47"/>
        <end position="61"/>
    </location>
</feature>
<evidence type="ECO:0000313" key="4">
    <source>
        <dbReference type="Proteomes" id="UP000620075"/>
    </source>
</evidence>
<organism evidence="3 4">
    <name type="scientific">Candidatus Dormiibacter inghamiae</name>
    <dbReference type="NCBI Taxonomy" id="3127013"/>
    <lineage>
        <taxon>Bacteria</taxon>
        <taxon>Bacillati</taxon>
        <taxon>Candidatus Dormiibacterota</taxon>
        <taxon>Candidatus Dormibacteria</taxon>
        <taxon>Candidatus Dormibacterales</taxon>
        <taxon>Candidatus Dormibacteraceae</taxon>
        <taxon>Candidatus Dormiibacter</taxon>
    </lineage>
</organism>
<keyword evidence="2" id="KW-0732">Signal</keyword>
<name>A0A934KAL6_9BACT</name>
<dbReference type="Proteomes" id="UP000620075">
    <property type="component" value="Unassembled WGS sequence"/>
</dbReference>
<gene>
    <name evidence="3" type="ORF">JF888_07445</name>
</gene>
<sequence length="75" mass="7717">MRPARLKAATTLLTVGFTCLAALYVNAHVKNSAAPLHPAVVNRPSAPASQPESSLNLSPSVKTGDVTPVTSTYAS</sequence>
<evidence type="ECO:0000256" key="1">
    <source>
        <dbReference type="SAM" id="MobiDB-lite"/>
    </source>
</evidence>
<comment type="caution">
    <text evidence="3">The sequence shown here is derived from an EMBL/GenBank/DDBJ whole genome shotgun (WGS) entry which is preliminary data.</text>
</comment>
<feature type="region of interest" description="Disordered" evidence="1">
    <location>
        <begin position="39"/>
        <end position="75"/>
    </location>
</feature>
<evidence type="ECO:0000313" key="3">
    <source>
        <dbReference type="EMBL" id="MBJ7603009.1"/>
    </source>
</evidence>
<evidence type="ECO:0000256" key="2">
    <source>
        <dbReference type="SAM" id="SignalP"/>
    </source>
</evidence>
<reference evidence="3 4" key="1">
    <citation type="submission" date="2020-10" db="EMBL/GenBank/DDBJ databases">
        <title>Ca. Dormibacterota MAGs.</title>
        <authorList>
            <person name="Montgomery K."/>
        </authorList>
    </citation>
    <scope>NUCLEOTIDE SEQUENCE [LARGE SCALE GENOMIC DNA]</scope>
    <source>
        <strain evidence="3">SC8811_S16_3</strain>
    </source>
</reference>
<dbReference type="AlphaFoldDB" id="A0A934KAL6"/>
<feature type="signal peptide" evidence="2">
    <location>
        <begin position="1"/>
        <end position="27"/>
    </location>
</feature>
<proteinExistence type="predicted"/>
<accession>A0A934KAL6</accession>
<dbReference type="RefSeq" id="WP_338178296.1">
    <property type="nucleotide sequence ID" value="NZ_JAEKNQ010000030.1"/>
</dbReference>